<protein>
    <recommendedName>
        <fullName evidence="6">Pentatricopeptide repeat-containing protein</fullName>
    </recommendedName>
</protein>
<feature type="repeat" description="PPR" evidence="3">
    <location>
        <begin position="30"/>
        <end position="64"/>
    </location>
</feature>
<dbReference type="OrthoDB" id="185373at2759"/>
<dbReference type="NCBIfam" id="TIGR00756">
    <property type="entry name" value="PPR"/>
    <property type="match status" value="9"/>
</dbReference>
<name>A0A2G2WXP9_CAPBA</name>
<accession>A0A2G2WXP9</accession>
<feature type="repeat" description="PPR" evidence="3">
    <location>
        <begin position="535"/>
        <end position="569"/>
    </location>
</feature>
<feature type="repeat" description="PPR" evidence="3">
    <location>
        <begin position="65"/>
        <end position="99"/>
    </location>
</feature>
<dbReference type="PROSITE" id="PS51375">
    <property type="entry name" value="PPR"/>
    <property type="match status" value="12"/>
</dbReference>
<dbReference type="Gene3D" id="1.25.40.10">
    <property type="entry name" value="Tetratricopeptide repeat domain"/>
    <property type="match status" value="7"/>
</dbReference>
<organism evidence="4 5">
    <name type="scientific">Capsicum baccatum</name>
    <name type="common">Peruvian pepper</name>
    <dbReference type="NCBI Taxonomy" id="33114"/>
    <lineage>
        <taxon>Eukaryota</taxon>
        <taxon>Viridiplantae</taxon>
        <taxon>Streptophyta</taxon>
        <taxon>Embryophyta</taxon>
        <taxon>Tracheophyta</taxon>
        <taxon>Spermatophyta</taxon>
        <taxon>Magnoliopsida</taxon>
        <taxon>eudicotyledons</taxon>
        <taxon>Gunneridae</taxon>
        <taxon>Pentapetalae</taxon>
        <taxon>asterids</taxon>
        <taxon>lamiids</taxon>
        <taxon>Solanales</taxon>
        <taxon>Solanaceae</taxon>
        <taxon>Solanoideae</taxon>
        <taxon>Capsiceae</taxon>
        <taxon>Capsicum</taxon>
    </lineage>
</organism>
<dbReference type="InterPro" id="IPR050667">
    <property type="entry name" value="PPR-containing_protein"/>
</dbReference>
<proteinExistence type="inferred from homology"/>
<feature type="repeat" description="PPR" evidence="3">
    <location>
        <begin position="312"/>
        <end position="342"/>
    </location>
</feature>
<dbReference type="AlphaFoldDB" id="A0A2G2WXP9"/>
<dbReference type="PANTHER" id="PTHR47939:SF1">
    <property type="entry name" value="OS04G0684500 PROTEIN"/>
    <property type="match status" value="1"/>
</dbReference>
<evidence type="ECO:0000313" key="4">
    <source>
        <dbReference type="EMBL" id="PHT49970.1"/>
    </source>
</evidence>
<dbReference type="InterPro" id="IPR011990">
    <property type="entry name" value="TPR-like_helical_dom_sf"/>
</dbReference>
<comment type="similarity">
    <text evidence="1">Belongs to the PPR family. P subfamily.</text>
</comment>
<evidence type="ECO:0008006" key="6">
    <source>
        <dbReference type="Google" id="ProtNLM"/>
    </source>
</evidence>
<keyword evidence="2" id="KW-0677">Repeat</keyword>
<dbReference type="Pfam" id="PF01535">
    <property type="entry name" value="PPR"/>
    <property type="match status" value="4"/>
</dbReference>
<feature type="repeat" description="PPR" evidence="3">
    <location>
        <begin position="135"/>
        <end position="169"/>
    </location>
</feature>
<dbReference type="Proteomes" id="UP000224567">
    <property type="component" value="Unassembled WGS sequence"/>
</dbReference>
<dbReference type="EMBL" id="MLFT02000004">
    <property type="protein sequence ID" value="PHT49970.1"/>
    <property type="molecule type" value="Genomic_DNA"/>
</dbReference>
<evidence type="ECO:0000256" key="1">
    <source>
        <dbReference type="ARBA" id="ARBA00007626"/>
    </source>
</evidence>
<evidence type="ECO:0000256" key="3">
    <source>
        <dbReference type="PROSITE-ProRule" id="PRU00708"/>
    </source>
</evidence>
<reference evidence="4 5" key="1">
    <citation type="journal article" date="2017" name="Genome Biol.">
        <title>New reference genome sequences of hot pepper reveal the massive evolution of plant disease-resistance genes by retroduplication.</title>
        <authorList>
            <person name="Kim S."/>
            <person name="Park J."/>
            <person name="Yeom S.I."/>
            <person name="Kim Y.M."/>
            <person name="Seo E."/>
            <person name="Kim K.T."/>
            <person name="Kim M.S."/>
            <person name="Lee J.M."/>
            <person name="Cheong K."/>
            <person name="Shin H.S."/>
            <person name="Kim S.B."/>
            <person name="Han K."/>
            <person name="Lee J."/>
            <person name="Park M."/>
            <person name="Lee H.A."/>
            <person name="Lee H.Y."/>
            <person name="Lee Y."/>
            <person name="Oh S."/>
            <person name="Lee J.H."/>
            <person name="Choi E."/>
            <person name="Choi E."/>
            <person name="Lee S.E."/>
            <person name="Jeon J."/>
            <person name="Kim H."/>
            <person name="Choi G."/>
            <person name="Song H."/>
            <person name="Lee J."/>
            <person name="Lee S.C."/>
            <person name="Kwon J.K."/>
            <person name="Lee H.Y."/>
            <person name="Koo N."/>
            <person name="Hong Y."/>
            <person name="Kim R.W."/>
            <person name="Kang W.H."/>
            <person name="Huh J.H."/>
            <person name="Kang B.C."/>
            <person name="Yang T.J."/>
            <person name="Lee Y.H."/>
            <person name="Bennetzen J.L."/>
            <person name="Choi D."/>
        </authorList>
    </citation>
    <scope>NUCLEOTIDE SEQUENCE [LARGE SCALE GENOMIC DNA]</scope>
    <source>
        <strain evidence="5">cv. PBC81</strain>
    </source>
</reference>
<gene>
    <name evidence="4" type="ORF">CQW23_09717</name>
</gene>
<evidence type="ECO:0000313" key="5">
    <source>
        <dbReference type="Proteomes" id="UP000224567"/>
    </source>
</evidence>
<feature type="repeat" description="PPR" evidence="3">
    <location>
        <begin position="277"/>
        <end position="311"/>
    </location>
</feature>
<dbReference type="STRING" id="33114.A0A2G2WXP9"/>
<comment type="caution">
    <text evidence="4">The sequence shown here is derived from an EMBL/GenBank/DDBJ whole genome shotgun (WGS) entry which is preliminary data.</text>
</comment>
<evidence type="ECO:0000256" key="2">
    <source>
        <dbReference type="ARBA" id="ARBA00022737"/>
    </source>
</evidence>
<dbReference type="Pfam" id="PF12854">
    <property type="entry name" value="PPR_1"/>
    <property type="match status" value="1"/>
</dbReference>
<dbReference type="InterPro" id="IPR002885">
    <property type="entry name" value="PPR_rpt"/>
</dbReference>
<dbReference type="SUPFAM" id="SSF81901">
    <property type="entry name" value="HCP-like"/>
    <property type="match status" value="1"/>
</dbReference>
<dbReference type="Pfam" id="PF13041">
    <property type="entry name" value="PPR_2"/>
    <property type="match status" value="6"/>
</dbReference>
<feature type="repeat" description="PPR" evidence="3">
    <location>
        <begin position="100"/>
        <end position="134"/>
    </location>
</feature>
<sequence length="637" mass="71124">MLLEGICRTESLGEVVPLLEDMFEKGICLDVVAYSVLLNGFCKAGMLISAMEILCRMYKFGVFPNDVVYSTLIYNFCKQQHVLKAMRVYSMMHKTGHSPDVFICNSLISSLCTGGRIREAEDFMRHMHKIGLVPDSVAFHSVIDCYANVGEGLKALSWFDKMANLGRQPSVYTYASLRKGICRGGNLTEALGLFNRLRGICCATDVVVVYNSLLAEICKLGHFHMALILIDEMVQNNVLPDSHTYTSLLAGLCGNDKLVAAILLLERALSRGAPSSNRVMYTFIVDGLFKSGLPKIAGYFFDEMIRKSLSPDTVALNVVMDGYSKHGQMDKVSSFFSSMREPSLTTYNILLRSYSRRKNISECSKLYQSLREKGFTPDKVTSHYVTLGLCVSPDGDTYNSIFKGLKRTLDFQNSHRLLHIMIEEGFTPIDRQYCNLITSMCKVGYVKGAFKLKDEMELLGISSSRTIAEGSIIRGLVRRGKMEEAMLVLECMLRVHLLPTVATFTTVMHGLCKSCKLCEALKLKTTMELHGAKPDVIAYNVLITGLCAGGHIDDAYHLYEELKERGMCPTITTFTVLLNAFCSAGNDHLAKGESLLNDLQERGLADELHSNTQALCERLTIVKEKLNALRKKKKKRR</sequence>
<feature type="repeat" description="PPR" evidence="3">
    <location>
        <begin position="206"/>
        <end position="240"/>
    </location>
</feature>
<feature type="repeat" description="PPR" evidence="3">
    <location>
        <begin position="241"/>
        <end position="275"/>
    </location>
</feature>
<dbReference type="PANTHER" id="PTHR47939">
    <property type="entry name" value="MEMBRANE-ASSOCIATED SALT-INDUCIBLE PROTEIN-LIKE"/>
    <property type="match status" value="1"/>
</dbReference>
<feature type="repeat" description="PPR" evidence="3">
    <location>
        <begin position="343"/>
        <end position="377"/>
    </location>
</feature>
<reference evidence="5" key="2">
    <citation type="journal article" date="2017" name="J. Anim. Genet.">
        <title>Multiple reference genome sequences of hot pepper reveal the massive evolution of plant disease resistance genes by retroduplication.</title>
        <authorList>
            <person name="Kim S."/>
            <person name="Park J."/>
            <person name="Yeom S.-I."/>
            <person name="Kim Y.-M."/>
            <person name="Seo E."/>
            <person name="Kim K.-T."/>
            <person name="Kim M.-S."/>
            <person name="Lee J.M."/>
            <person name="Cheong K."/>
            <person name="Shin H.-S."/>
            <person name="Kim S.-B."/>
            <person name="Han K."/>
            <person name="Lee J."/>
            <person name="Park M."/>
            <person name="Lee H.-A."/>
            <person name="Lee H.-Y."/>
            <person name="Lee Y."/>
            <person name="Oh S."/>
            <person name="Lee J.H."/>
            <person name="Choi E."/>
            <person name="Choi E."/>
            <person name="Lee S.E."/>
            <person name="Jeon J."/>
            <person name="Kim H."/>
            <person name="Choi G."/>
            <person name="Song H."/>
            <person name="Lee J."/>
            <person name="Lee S.-C."/>
            <person name="Kwon J.-K."/>
            <person name="Lee H.-Y."/>
            <person name="Koo N."/>
            <person name="Hong Y."/>
            <person name="Kim R.W."/>
            <person name="Kang W.-H."/>
            <person name="Huh J.H."/>
            <person name="Kang B.-C."/>
            <person name="Yang T.-J."/>
            <person name="Lee Y.-H."/>
            <person name="Bennetzen J.L."/>
            <person name="Choi D."/>
        </authorList>
    </citation>
    <scope>NUCLEOTIDE SEQUENCE [LARGE SCALE GENOMIC DNA]</scope>
    <source>
        <strain evidence="5">cv. PBC81</strain>
    </source>
</reference>
<keyword evidence="5" id="KW-1185">Reference proteome</keyword>
<feature type="repeat" description="PPR" evidence="3">
    <location>
        <begin position="394"/>
        <end position="428"/>
    </location>
</feature>
<feature type="repeat" description="PPR" evidence="3">
    <location>
        <begin position="500"/>
        <end position="534"/>
    </location>
</feature>